<accession>A0A088QD58</accession>
<name>A0A088QD58_9PEZI</name>
<dbReference type="AlphaFoldDB" id="A0A088QD58"/>
<sequence length="140" mass="16253">MVAVEPPTVPVFSSYRCPGNFEIPQDVLSKEATESCSKIREAYECNGLNRCFGFRTKPMISTPLATKYRGYNFELSPEEKIQNPSLYEWNMKKFSSETSERYKFLVIIKYIPRNEMCILRGVAMRSGKEEDECELKLPNR</sequence>
<evidence type="ECO:0000313" key="1">
    <source>
        <dbReference type="EMBL" id="AIN81178.1"/>
    </source>
</evidence>
<protein>
    <submittedName>
        <fullName evidence="1">Effector protein OEC23a</fullName>
    </submittedName>
</protein>
<proteinExistence type="evidence at transcript level"/>
<dbReference type="EMBL" id="KM220835">
    <property type="protein sequence ID" value="AIN81178.1"/>
    <property type="molecule type" value="mRNA"/>
</dbReference>
<gene>
    <name evidence="1" type="primary">OEC23a</name>
</gene>
<dbReference type="IntAct" id="A0A088QD58">
    <property type="interactions" value="1"/>
</dbReference>
<organism evidence="1">
    <name type="scientific">Golovinomyces orontii</name>
    <dbReference type="NCBI Taxonomy" id="62715"/>
    <lineage>
        <taxon>Eukaryota</taxon>
        <taxon>Fungi</taxon>
        <taxon>Dikarya</taxon>
        <taxon>Ascomycota</taxon>
        <taxon>Pezizomycotina</taxon>
        <taxon>Leotiomycetes</taxon>
        <taxon>Erysiphales</taxon>
        <taxon>Erysiphaceae</taxon>
        <taxon>Golovinomyces</taxon>
    </lineage>
</organism>
<feature type="non-terminal residue" evidence="1">
    <location>
        <position position="1"/>
    </location>
</feature>
<reference evidence="1" key="1">
    <citation type="journal article" date="2014" name="Cell Host Microbe">
        <title>Convergent targeting of a common host protein-network by pathogen effectors from three kingdoms of life.</title>
        <authorList>
            <person name="Wessling R."/>
            <person name="Epple P.M."/>
            <person name="Altmann S."/>
            <person name="He Y."/>
            <person name="Yang L."/>
            <person name="McDonald N."/>
            <person name="Wiley K."/>
            <person name="Bader K.C."/>
            <person name="Glaesser C."/>
            <person name="Mukhtar M.S."/>
            <person name="Haigis S."/>
            <person name="Ghamsari L."/>
            <person name="Stephens A.E."/>
            <person name="Ecker J.R."/>
            <person name="Vidal M."/>
            <person name="Jones J.D.G."/>
            <person name="Mayer K.F.X."/>
            <person name="Ver Loren van Themaat E."/>
            <person name="Schulze-Lefert P."/>
            <person name="Dangl J.L."/>
            <person name="Panstruga R."/>
            <person name="Braun P."/>
        </authorList>
    </citation>
    <scope>NUCLEOTIDE SEQUENCE</scope>
</reference>